<feature type="region of interest" description="Disordered" evidence="1">
    <location>
        <begin position="46"/>
        <end position="92"/>
    </location>
</feature>
<keyword evidence="3" id="KW-1185">Reference proteome</keyword>
<accession>A0A9P5ZES5</accession>
<dbReference type="EMBL" id="MU155131">
    <property type="protein sequence ID" value="KAF9486092.1"/>
    <property type="molecule type" value="Genomic_DNA"/>
</dbReference>
<dbReference type="AlphaFoldDB" id="A0A9P5ZES5"/>
<evidence type="ECO:0000313" key="2">
    <source>
        <dbReference type="EMBL" id="KAF9486092.1"/>
    </source>
</evidence>
<feature type="region of interest" description="Disordered" evidence="1">
    <location>
        <begin position="106"/>
        <end position="166"/>
    </location>
</feature>
<dbReference type="OrthoDB" id="2669721at2759"/>
<feature type="compositionally biased region" description="Basic and acidic residues" evidence="1">
    <location>
        <begin position="67"/>
        <end position="77"/>
    </location>
</feature>
<proteinExistence type="predicted"/>
<dbReference type="PANTHER" id="PTHR46579:SF1">
    <property type="entry name" value="F5_8 TYPE C DOMAIN-CONTAINING PROTEIN"/>
    <property type="match status" value="1"/>
</dbReference>
<dbReference type="Proteomes" id="UP000807469">
    <property type="component" value="Unassembled WGS sequence"/>
</dbReference>
<evidence type="ECO:0000256" key="1">
    <source>
        <dbReference type="SAM" id="MobiDB-lite"/>
    </source>
</evidence>
<sequence length="1056" mass="119503">MPPKQYYCNCLVHCTRNPAQPKAVSRATYYSHLDYREAGVAAAQGRTTPIAANLPPIPGSSGASRPRSRDGLAERPAKTPRIHISNTDADTTVQYAAPAEDSGTSYGFGNQFGGGNLDFDIGQGGHGEEAEISAPEDEEDTNDQPDPGSIQSEQNRPLSLPVEDGLPPELGAGGIPQEDEFIEVTATLEDLKVSQDFIARLQNATLEADGLHPDVLERLRNPLTFPLDLDESPALRTSIELFLDTTTASEDVYERVRQTFERHMDRTHGADDDREPLLSHYQVKKSIAEITGVHSLKHDMCPDTCIAYTGPFSELEACPKCHKPRYDPIILASSNGRKKVPQQQFYTMPLGPQLQALWRDPETAKAMCYRKQETDKILQQLEQNGNRIDQWDDIYHGSAYLDAVRSGNIGSNDTVLLMSIDGAQLYENKQSDCWIYIWVVLNLAPDVRYKKRHVLPGGFIPGPKKPKNVDSFLFPGFHHVAALMKQGYRVWNAYENVIFVDRPFGHLGTADGPGMTYLNGLTGHSGAYGCRIYCPVKGRRKTGGNHYYPALLKPVEYNVEGCDHDDVNGRHLQSSNRQEYLDALNKVLSSRTQGQHQENRRQTGITKPSIFSGFPPNRTIGVPACFAGDLMHLVALNLTDLLVNLWRGKLDCDPEDDKSTWDWVCLTGDVWIEHGQRVADTMPYLPGSFDRPPRNPADKINSGYKAWEYLTWIYGLGPALLHGILPDKYWKNYCKLVRGIRLIHQRSVRIEELHEAHQLLVEFVEEFEELYYQRKESRIHFCRQSVHALLHIVPEIIRLGPGVYYTQWTMERTIGNLGEEIKQHSKVYANISERGLRRCQVNALKAMMPELERERGLPRVSDDLGNNYILLGDHEKHPHTLPESEANALRFYFSRIDDGNTDPEWCPQIRKWARMRLPNGQIVRGGWKEKKKALEKVRMGRNVQYYKDGARNQPKFAEVYYFFQAQLNEEKQTFAVVSVYGHPDARLLRESSRAMLICEYCGDDALEVIPAKWITSCVAMPPKSNPPDNYRYVSEKMGLDVASMGVVEEEDNDIYV</sequence>
<reference evidence="2" key="1">
    <citation type="submission" date="2020-11" db="EMBL/GenBank/DDBJ databases">
        <authorList>
            <consortium name="DOE Joint Genome Institute"/>
            <person name="Ahrendt S."/>
            <person name="Riley R."/>
            <person name="Andreopoulos W."/>
            <person name="Labutti K."/>
            <person name="Pangilinan J."/>
            <person name="Ruiz-Duenas F.J."/>
            <person name="Barrasa J.M."/>
            <person name="Sanchez-Garcia M."/>
            <person name="Camarero S."/>
            <person name="Miyauchi S."/>
            <person name="Serrano A."/>
            <person name="Linde D."/>
            <person name="Babiker R."/>
            <person name="Drula E."/>
            <person name="Ayuso-Fernandez I."/>
            <person name="Pacheco R."/>
            <person name="Padilla G."/>
            <person name="Ferreira P."/>
            <person name="Barriuso J."/>
            <person name="Kellner H."/>
            <person name="Castanera R."/>
            <person name="Alfaro M."/>
            <person name="Ramirez L."/>
            <person name="Pisabarro A.G."/>
            <person name="Kuo A."/>
            <person name="Tritt A."/>
            <person name="Lipzen A."/>
            <person name="He G."/>
            <person name="Yan M."/>
            <person name="Ng V."/>
            <person name="Cullen D."/>
            <person name="Martin F."/>
            <person name="Rosso M.-N."/>
            <person name="Henrissat B."/>
            <person name="Hibbett D."/>
            <person name="Martinez A.T."/>
            <person name="Grigoriev I.V."/>
        </authorList>
    </citation>
    <scope>NUCLEOTIDE SEQUENCE</scope>
    <source>
        <strain evidence="2">CIRM-BRFM 674</strain>
    </source>
</reference>
<feature type="compositionally biased region" description="Acidic residues" evidence="1">
    <location>
        <begin position="130"/>
        <end position="143"/>
    </location>
</feature>
<gene>
    <name evidence="2" type="ORF">BDN70DRAFT_846549</name>
</gene>
<organism evidence="2 3">
    <name type="scientific">Pholiota conissans</name>
    <dbReference type="NCBI Taxonomy" id="109636"/>
    <lineage>
        <taxon>Eukaryota</taxon>
        <taxon>Fungi</taxon>
        <taxon>Dikarya</taxon>
        <taxon>Basidiomycota</taxon>
        <taxon>Agaricomycotina</taxon>
        <taxon>Agaricomycetes</taxon>
        <taxon>Agaricomycetidae</taxon>
        <taxon>Agaricales</taxon>
        <taxon>Agaricineae</taxon>
        <taxon>Strophariaceae</taxon>
        <taxon>Pholiota</taxon>
    </lineage>
</organism>
<comment type="caution">
    <text evidence="2">The sequence shown here is derived from an EMBL/GenBank/DDBJ whole genome shotgun (WGS) entry which is preliminary data.</text>
</comment>
<evidence type="ECO:0000313" key="3">
    <source>
        <dbReference type="Proteomes" id="UP000807469"/>
    </source>
</evidence>
<name>A0A9P5ZES5_9AGAR</name>
<dbReference type="PANTHER" id="PTHR46579">
    <property type="entry name" value="F5/8 TYPE C DOMAIN-CONTAINING PROTEIN-RELATED"/>
    <property type="match status" value="1"/>
</dbReference>
<evidence type="ECO:0008006" key="4">
    <source>
        <dbReference type="Google" id="ProtNLM"/>
    </source>
</evidence>
<protein>
    <recommendedName>
        <fullName evidence="4">Transposase family Tnp2 protein</fullName>
    </recommendedName>
</protein>